<dbReference type="PANTHER" id="PTHR47163">
    <property type="entry name" value="DDE_TNP_IS1595 DOMAIN-CONTAINING PROTEIN"/>
    <property type="match status" value="1"/>
</dbReference>
<evidence type="ECO:0000259" key="1">
    <source>
        <dbReference type="SMART" id="SM01126"/>
    </source>
</evidence>
<evidence type="ECO:0000313" key="2">
    <source>
        <dbReference type="EnsemblMetazoa" id="CLYHEMP012389.1"/>
    </source>
</evidence>
<dbReference type="NCBIfam" id="NF033547">
    <property type="entry name" value="transpos_IS1595"/>
    <property type="match status" value="1"/>
</dbReference>
<dbReference type="AlphaFoldDB" id="A0A7M5UND6"/>
<proteinExistence type="predicted"/>
<dbReference type="Pfam" id="PF12762">
    <property type="entry name" value="DDE_Tnp_IS1595"/>
    <property type="match status" value="1"/>
</dbReference>
<dbReference type="InterPro" id="IPR024445">
    <property type="entry name" value="Tnp_ISXO2-like"/>
</dbReference>
<dbReference type="OrthoDB" id="5979044at2759"/>
<sequence>MTKITNIVGIPKKTVIKMLQLLRQVCTNDLARNPVAIGGGGANFVVQIDESQFHHRQRGGRGRRAQAPVWVFGLADTQYTPAKGYMEIVNRRNRPTLTAVINRVLNPNSVIHSDEWRAYNRLRNFVPNCIQHDTVNHTYNFVDPLTGAHTQNIESYWNRFKLKLKAMKGVERANLQSYMNEFMWR</sequence>
<protein>
    <recommendedName>
        <fullName evidence="1">ISXO2-like transposase domain-containing protein</fullName>
    </recommendedName>
</protein>
<reference evidence="2" key="1">
    <citation type="submission" date="2021-01" db="UniProtKB">
        <authorList>
            <consortium name="EnsemblMetazoa"/>
        </authorList>
    </citation>
    <scope>IDENTIFICATION</scope>
</reference>
<dbReference type="Proteomes" id="UP000594262">
    <property type="component" value="Unplaced"/>
</dbReference>
<feature type="domain" description="ISXO2-like transposase" evidence="1">
    <location>
        <begin position="36"/>
        <end position="185"/>
    </location>
</feature>
<dbReference type="InterPro" id="IPR053164">
    <property type="entry name" value="IS1016-like_transposase"/>
</dbReference>
<name>A0A7M5UND6_9CNID</name>
<keyword evidence="3" id="KW-1185">Reference proteome</keyword>
<organism evidence="2 3">
    <name type="scientific">Clytia hemisphaerica</name>
    <dbReference type="NCBI Taxonomy" id="252671"/>
    <lineage>
        <taxon>Eukaryota</taxon>
        <taxon>Metazoa</taxon>
        <taxon>Cnidaria</taxon>
        <taxon>Hydrozoa</taxon>
        <taxon>Hydroidolina</taxon>
        <taxon>Leptothecata</taxon>
        <taxon>Obeliida</taxon>
        <taxon>Clytiidae</taxon>
        <taxon>Clytia</taxon>
    </lineage>
</organism>
<dbReference type="EnsemblMetazoa" id="CLYHEMT012389.1">
    <property type="protein sequence ID" value="CLYHEMP012389.1"/>
    <property type="gene ID" value="CLYHEMG012389"/>
</dbReference>
<dbReference type="PANTHER" id="PTHR47163:SF2">
    <property type="entry name" value="SI:DKEY-17M8.2"/>
    <property type="match status" value="1"/>
</dbReference>
<dbReference type="SMART" id="SM01126">
    <property type="entry name" value="DDE_Tnp_IS1595"/>
    <property type="match status" value="1"/>
</dbReference>
<accession>A0A7M5UND6</accession>
<evidence type="ECO:0000313" key="3">
    <source>
        <dbReference type="Proteomes" id="UP000594262"/>
    </source>
</evidence>